<feature type="compositionally biased region" description="Polar residues" evidence="1">
    <location>
        <begin position="311"/>
        <end position="342"/>
    </location>
</feature>
<evidence type="ECO:0000256" key="1">
    <source>
        <dbReference type="SAM" id="MobiDB-lite"/>
    </source>
</evidence>
<organism evidence="2 3">
    <name type="scientific">Lyophyllum shimeji</name>
    <name type="common">Hon-shimeji</name>
    <name type="synonym">Tricholoma shimeji</name>
    <dbReference type="NCBI Taxonomy" id="47721"/>
    <lineage>
        <taxon>Eukaryota</taxon>
        <taxon>Fungi</taxon>
        <taxon>Dikarya</taxon>
        <taxon>Basidiomycota</taxon>
        <taxon>Agaricomycotina</taxon>
        <taxon>Agaricomycetes</taxon>
        <taxon>Agaricomycetidae</taxon>
        <taxon>Agaricales</taxon>
        <taxon>Tricholomatineae</taxon>
        <taxon>Lyophyllaceae</taxon>
        <taxon>Lyophyllum</taxon>
    </lineage>
</organism>
<dbReference type="Proteomes" id="UP001063166">
    <property type="component" value="Unassembled WGS sequence"/>
</dbReference>
<accession>A0A9P3ULG9</accession>
<evidence type="ECO:0000313" key="2">
    <source>
        <dbReference type="EMBL" id="GLB37613.1"/>
    </source>
</evidence>
<reference evidence="2" key="1">
    <citation type="submission" date="2022-07" db="EMBL/GenBank/DDBJ databases">
        <title>The genome of Lyophyllum shimeji provides insight into the initial evolution of ectomycorrhizal fungal genome.</title>
        <authorList>
            <person name="Kobayashi Y."/>
            <person name="Shibata T."/>
            <person name="Hirakawa H."/>
            <person name="Shigenobu S."/>
            <person name="Nishiyama T."/>
            <person name="Yamada A."/>
            <person name="Hasebe M."/>
            <person name="Kawaguchi M."/>
        </authorList>
    </citation>
    <scope>NUCLEOTIDE SEQUENCE</scope>
    <source>
        <strain evidence="2">AT787</strain>
    </source>
</reference>
<dbReference type="OrthoDB" id="29098at2759"/>
<name>A0A9P3ULG9_LYOSH</name>
<keyword evidence="3" id="KW-1185">Reference proteome</keyword>
<feature type="region of interest" description="Disordered" evidence="1">
    <location>
        <begin position="1"/>
        <end position="44"/>
    </location>
</feature>
<feature type="compositionally biased region" description="Polar residues" evidence="1">
    <location>
        <begin position="584"/>
        <end position="614"/>
    </location>
</feature>
<feature type="compositionally biased region" description="Basic and acidic residues" evidence="1">
    <location>
        <begin position="715"/>
        <end position="746"/>
    </location>
</feature>
<feature type="compositionally biased region" description="Basic residues" evidence="1">
    <location>
        <begin position="747"/>
        <end position="759"/>
    </location>
</feature>
<feature type="region of interest" description="Disordered" evidence="1">
    <location>
        <begin position="692"/>
        <end position="777"/>
    </location>
</feature>
<protein>
    <submittedName>
        <fullName evidence="2">Uncharacterized protein</fullName>
    </submittedName>
</protein>
<feature type="compositionally biased region" description="Basic and acidic residues" evidence="1">
    <location>
        <begin position="692"/>
        <end position="703"/>
    </location>
</feature>
<gene>
    <name evidence="2" type="ORF">LshimejAT787_0406640</name>
</gene>
<proteinExistence type="predicted"/>
<feature type="region of interest" description="Disordered" evidence="1">
    <location>
        <begin position="584"/>
        <end position="624"/>
    </location>
</feature>
<comment type="caution">
    <text evidence="2">The sequence shown here is derived from an EMBL/GenBank/DDBJ whole genome shotgun (WGS) entry which is preliminary data.</text>
</comment>
<feature type="region of interest" description="Disordered" evidence="1">
    <location>
        <begin position="311"/>
        <end position="345"/>
    </location>
</feature>
<feature type="compositionally biased region" description="Polar residues" evidence="1">
    <location>
        <begin position="16"/>
        <end position="44"/>
    </location>
</feature>
<dbReference type="EMBL" id="BRPK01000004">
    <property type="protein sequence ID" value="GLB37613.1"/>
    <property type="molecule type" value="Genomic_DNA"/>
</dbReference>
<feature type="region of interest" description="Disordered" evidence="1">
    <location>
        <begin position="71"/>
        <end position="105"/>
    </location>
</feature>
<sequence>MPRLTAEGMNYADKAVQTQDETALPNSSSTHSRNTLSLDTAGHSTASPLTEKPLALGVCSLPLYCSPISPQLGPSRSSPAHRRAYKHPGLAYGRPGQASSLDKKEKRVVSFPETSARDGGTNLTVPAVDGPSLRAVSLPKMETRPLSVSPTSGYNSSVEYLEVSSDASSLPSSRIGCMHLKLRSFPPSDMPATPSPPSSPESILIMGTRPRTAVCETVLSTASRFHASEDEAGWITWASSPPRPIPALHGPLSLPYARCPSGAEGTIIEDADLPRMIWGLDLDDSRAKAARNLSSTTVANTQPPYAVFGAENTSRGTPQGPLSPSTRVHVTSDQPSKGNGSMNIRHPPVQHVDARIQDPSLNYAKSDYLRNHTPIQMHGSLEQIRDDCDWRKSPISSIPARHMIPGLKASSPAFLPSTVASQPASMTYPRIFIEPRAGCRIAAGPRPSAIEIAQRYNVEQQQSTLYTPPTPSWSPMLSHYSPLSFSSQESGIYDIQDAASHYYCGSGSAPLPGRNFAEELSLIEAAQRELRSIIGLPGVPRLDFNSDAVWNTANTLPPVSIPQDPYRRSSPVIDVSLILQQQTSPCSDSTNDTMQDTMISSNLNQPRSSDSILQPRNPLGRKPHCTPLARLLQRRLSSVAEEEASCSTNLALPPSNSRHADTHPHLAHEENFYSITKGTSFSKNIESNWKRVDERPDSKESKTYGKTAVKNTNTQEERRSANSARNDKEKENAPHVGERTNQEKTAPKKKWRPRKKIRGTYRPAHKPESTMTGDSDD</sequence>
<dbReference type="AlphaFoldDB" id="A0A9P3ULG9"/>
<evidence type="ECO:0000313" key="3">
    <source>
        <dbReference type="Proteomes" id="UP001063166"/>
    </source>
</evidence>